<dbReference type="InterPro" id="IPR000873">
    <property type="entry name" value="AMP-dep_synth/lig_dom"/>
</dbReference>
<dbReference type="AlphaFoldDB" id="A0A1Y5PR45"/>
<dbReference type="CDD" id="cd05917">
    <property type="entry name" value="FACL_like_2"/>
    <property type="match status" value="1"/>
</dbReference>
<dbReference type="SUPFAM" id="SSF56801">
    <property type="entry name" value="Acetyl-CoA synthetase-like"/>
    <property type="match status" value="2"/>
</dbReference>
<evidence type="ECO:0000256" key="7">
    <source>
        <dbReference type="ARBA" id="ARBA00080667"/>
    </source>
</evidence>
<evidence type="ECO:0000313" key="11">
    <source>
        <dbReference type="EMBL" id="SBS79809.1"/>
    </source>
</evidence>
<dbReference type="EC" id="6.2.1.3" evidence="3"/>
<dbReference type="Gene3D" id="3.40.50.12780">
    <property type="entry name" value="N-terminal domain of ligase-like"/>
    <property type="match status" value="2"/>
</dbReference>
<protein>
    <recommendedName>
        <fullName evidence="5">Long-chain-fatty-acid--CoA ligase FadD13</fullName>
        <ecNumber evidence="3">6.2.1.3</ecNumber>
    </recommendedName>
    <alternativeName>
        <fullName evidence="6">Fatty acyl-CoA ligase</fullName>
    </alternativeName>
    <alternativeName>
        <fullName evidence="8">Fatty acyl-CoA synthetase</fullName>
    </alternativeName>
    <alternativeName>
        <fullName evidence="7">Very-long-chain fatty-acyl-CoA synthetase</fullName>
    </alternativeName>
</protein>
<dbReference type="PANTHER" id="PTHR43201:SF5">
    <property type="entry name" value="MEDIUM-CHAIN ACYL-COA LIGASE ACSF2, MITOCHONDRIAL"/>
    <property type="match status" value="1"/>
</dbReference>
<dbReference type="GO" id="GO:0004467">
    <property type="term" value="F:long-chain fatty acid-CoA ligase activity"/>
    <property type="evidence" value="ECO:0007669"/>
    <property type="project" value="UniProtKB-EC"/>
</dbReference>
<evidence type="ECO:0000259" key="10">
    <source>
        <dbReference type="Pfam" id="PF13193"/>
    </source>
</evidence>
<feature type="domain" description="AMP-binding enzyme C-terminal" evidence="10">
    <location>
        <begin position="419"/>
        <end position="495"/>
    </location>
</feature>
<evidence type="ECO:0000256" key="2">
    <source>
        <dbReference type="ARBA" id="ARBA00022598"/>
    </source>
</evidence>
<evidence type="ECO:0000259" key="9">
    <source>
        <dbReference type="Pfam" id="PF00501"/>
    </source>
</evidence>
<dbReference type="Pfam" id="PF13193">
    <property type="entry name" value="AMP-binding_C"/>
    <property type="match status" value="2"/>
</dbReference>
<sequence length="1056" mass="114473">MTTSASTGITLSDVLARHARVRPGNVAFADPRRRSTFGEVDARVTRLANALSARGVGCGDRVAVVGLNSLELVESWLATLRLGAIVVPLNFRLVADEIAYLLADSGAVAVVVDIALASVLERAKAESVHTVLTIGGDLQGAIDSAREDPVGVVVGDEDPAFIVYTSGTTGFPKGAVLTHRNLYLHAFSSIATLGHRADDCWMGVAPLFHTAGVSGMLPAFLTGGKVVIPSSGGFDAEATVRTIVEERVTSCWMTPAQWQIVCAAEGLADWDLSGLRRIWWGAAPASITLLESMIAAFPQAEIVAAFGQTECSPITCLLSGEDAIRKIGSVGTPMLNVEARIVDDDMNDVPTGTIGEIVYQGPLVMKEYWNKPAETAEAFRGGWFHSGDLVREDEDGYIYVVDRKKDMIISGGENIYSAEVENVLAAHPKIAEVAVIGVPDPKWGETPLAVIVPRDPADPPTDDEIESHCRAHLAAYKRPRRVTVVDALPRNASGKVLKTVLRERHGAPLSYTAGPDGVDLLDETIGANFERTASAYPDVDALVDVAQGRRWTYAELNREIDSLARALMSSGICKGDRVGIWAPNCAEWTILQYATAKVGAILVTINPAYRTHELAYVLRHAGVRLLVSATEFKSSDYRSMVGEVRPEVPDVTEVVFLNSPDWESLRRRADQTSADELRSRMDSLAQHDPINIQYTSGTTGSPKGAMLSHRNILNNGFFVTDLINLRPGDRLCIPVPFYHCFGMVMGNLGCTTHGATMVIPAPGFDPGATLAAVEQERCTALYGVPTMFIAVLGHPDLTHRDVSSLRTGIMAGAPCPVEVMKRCLDVLNMSEVSIAYGMTETSPVSCQTLIDDDLERRTATVGRAHPQVEIKIVDPDTGEVVAHANDAVVERGTTGEFCTRGYSVMLGYWNDEAKTAEAIDDDGWMHTGDLAVMREDGYCQIVGRIKDMVIRGGENVYPREIEEFLYTHPDIDDVQVIGVPDPRYGEEICAWIKMRAGSTPLAAADVQAFAAGKLAHYKIPRYVHVVDDFPMTVTGKVRKVEMRAEMIRLLDSPPQR</sequence>
<dbReference type="EMBL" id="FLQS01000089">
    <property type="protein sequence ID" value="SBS79809.1"/>
    <property type="molecule type" value="Genomic_DNA"/>
</dbReference>
<feature type="domain" description="AMP-dependent synthetase/ligase" evidence="9">
    <location>
        <begin position="16"/>
        <end position="369"/>
    </location>
</feature>
<dbReference type="Pfam" id="PF00501">
    <property type="entry name" value="AMP-binding"/>
    <property type="match status" value="2"/>
</dbReference>
<evidence type="ECO:0000256" key="6">
    <source>
        <dbReference type="ARBA" id="ARBA00076959"/>
    </source>
</evidence>
<feature type="domain" description="AMP-dependent synthetase/ligase" evidence="9">
    <location>
        <begin position="529"/>
        <end position="909"/>
    </location>
</feature>
<reference evidence="11" key="1">
    <citation type="submission" date="2016-03" db="EMBL/GenBank/DDBJ databases">
        <authorList>
            <person name="Ploux O."/>
        </authorList>
    </citation>
    <scope>NUCLEOTIDE SEQUENCE</scope>
    <source>
        <strain evidence="11">UC10</strain>
    </source>
</reference>
<keyword evidence="2 11" id="KW-0436">Ligase</keyword>
<proteinExistence type="inferred from homology"/>
<dbReference type="PROSITE" id="PS00455">
    <property type="entry name" value="AMP_BINDING"/>
    <property type="match status" value="2"/>
</dbReference>
<dbReference type="FunFam" id="3.40.50.12780:FF:000003">
    <property type="entry name" value="Long-chain-fatty-acid--CoA ligase FadD"/>
    <property type="match status" value="2"/>
</dbReference>
<name>A0A1Y5PR45_9MYCO</name>
<dbReference type="InterPro" id="IPR045851">
    <property type="entry name" value="AMP-bd_C_sf"/>
</dbReference>
<dbReference type="InterPro" id="IPR025110">
    <property type="entry name" value="AMP-bd_C"/>
</dbReference>
<dbReference type="CDD" id="cd17631">
    <property type="entry name" value="FACL_FadD13-like"/>
    <property type="match status" value="1"/>
</dbReference>
<evidence type="ECO:0000256" key="8">
    <source>
        <dbReference type="ARBA" id="ARBA00083882"/>
    </source>
</evidence>
<evidence type="ECO:0000256" key="5">
    <source>
        <dbReference type="ARBA" id="ARBA00069710"/>
    </source>
</evidence>
<comment type="catalytic activity">
    <reaction evidence="4">
        <text>a long-chain fatty acid + ATP + CoA = a long-chain fatty acyl-CoA + AMP + diphosphate</text>
        <dbReference type="Rhea" id="RHEA:15421"/>
        <dbReference type="ChEBI" id="CHEBI:30616"/>
        <dbReference type="ChEBI" id="CHEBI:33019"/>
        <dbReference type="ChEBI" id="CHEBI:57287"/>
        <dbReference type="ChEBI" id="CHEBI:57560"/>
        <dbReference type="ChEBI" id="CHEBI:83139"/>
        <dbReference type="ChEBI" id="CHEBI:456215"/>
        <dbReference type="EC" id="6.2.1.3"/>
    </reaction>
</comment>
<comment type="similarity">
    <text evidence="1">Belongs to the ATP-dependent AMP-binding enzyme family.</text>
</comment>
<feature type="domain" description="AMP-binding enzyme C-terminal" evidence="10">
    <location>
        <begin position="960"/>
        <end position="1036"/>
    </location>
</feature>
<dbReference type="InterPro" id="IPR042099">
    <property type="entry name" value="ANL_N_sf"/>
</dbReference>
<dbReference type="NCBIfam" id="NF004837">
    <property type="entry name" value="PRK06187.1"/>
    <property type="match status" value="1"/>
</dbReference>
<dbReference type="FunFam" id="3.30.300.30:FF:000008">
    <property type="entry name" value="2,3-dihydroxybenzoate-AMP ligase"/>
    <property type="match status" value="2"/>
</dbReference>
<evidence type="ECO:0000256" key="4">
    <source>
        <dbReference type="ARBA" id="ARBA00036813"/>
    </source>
</evidence>
<dbReference type="Gene3D" id="3.30.300.30">
    <property type="match status" value="2"/>
</dbReference>
<dbReference type="PANTHER" id="PTHR43201">
    <property type="entry name" value="ACYL-COA SYNTHETASE"/>
    <property type="match status" value="1"/>
</dbReference>
<dbReference type="GO" id="GO:0031956">
    <property type="term" value="F:medium-chain fatty acid-CoA ligase activity"/>
    <property type="evidence" value="ECO:0007669"/>
    <property type="project" value="TreeGrafter"/>
</dbReference>
<organism evidence="11">
    <name type="scientific">uncultured Mycobacterium sp</name>
    <dbReference type="NCBI Taxonomy" id="171292"/>
    <lineage>
        <taxon>Bacteria</taxon>
        <taxon>Bacillati</taxon>
        <taxon>Actinomycetota</taxon>
        <taxon>Actinomycetes</taxon>
        <taxon>Mycobacteriales</taxon>
        <taxon>Mycobacteriaceae</taxon>
        <taxon>Mycobacterium</taxon>
        <taxon>environmental samples</taxon>
    </lineage>
</organism>
<accession>A0A1Y5PR45</accession>
<dbReference type="InterPro" id="IPR020845">
    <property type="entry name" value="AMP-binding_CS"/>
</dbReference>
<gene>
    <name evidence="11" type="ORF">MHPYR_90159</name>
</gene>
<evidence type="ECO:0000256" key="3">
    <source>
        <dbReference type="ARBA" id="ARBA00026121"/>
    </source>
</evidence>
<evidence type="ECO:0000256" key="1">
    <source>
        <dbReference type="ARBA" id="ARBA00006432"/>
    </source>
</evidence>